<reference evidence="13" key="1">
    <citation type="journal article" date="2020" name="Fungal Divers.">
        <title>Resolving the Mortierellaceae phylogeny through synthesis of multi-gene phylogenetics and phylogenomics.</title>
        <authorList>
            <person name="Vandepol N."/>
            <person name="Liber J."/>
            <person name="Desiro A."/>
            <person name="Na H."/>
            <person name="Kennedy M."/>
            <person name="Barry K."/>
            <person name="Grigoriev I.V."/>
            <person name="Miller A.N."/>
            <person name="O'Donnell K."/>
            <person name="Stajich J.E."/>
            <person name="Bonito G."/>
        </authorList>
    </citation>
    <scope>NUCLEOTIDE SEQUENCE</scope>
    <source>
        <strain evidence="13">KOD948</strain>
    </source>
</reference>
<evidence type="ECO:0000256" key="8">
    <source>
        <dbReference type="ARBA" id="ARBA00023235"/>
    </source>
</evidence>
<proteinExistence type="inferred from homology"/>
<dbReference type="GO" id="GO:0005737">
    <property type="term" value="C:cytoplasm"/>
    <property type="evidence" value="ECO:0007669"/>
    <property type="project" value="UniProtKB-SubCell"/>
</dbReference>
<evidence type="ECO:0000256" key="6">
    <source>
        <dbReference type="ARBA" id="ARBA00022605"/>
    </source>
</evidence>
<dbReference type="GO" id="GO:0003949">
    <property type="term" value="F:1-(5-phosphoribosyl)-5-[(5-phosphoribosylamino)methylideneamino]imidazole-4-carboxamide isomerase activity"/>
    <property type="evidence" value="ECO:0007669"/>
    <property type="project" value="UniProtKB-EC"/>
</dbReference>
<evidence type="ECO:0000256" key="2">
    <source>
        <dbReference type="ARBA" id="ARBA00005133"/>
    </source>
</evidence>
<dbReference type="AlphaFoldDB" id="A0A9P6U299"/>
<name>A0A9P6U299_9FUNG</name>
<evidence type="ECO:0000256" key="7">
    <source>
        <dbReference type="ARBA" id="ARBA00023102"/>
    </source>
</evidence>
<comment type="pathway">
    <text evidence="2 12">Amino-acid biosynthesis; L-histidine biosynthesis; L-histidine from 5-phospho-alpha-D-ribose 1-diphosphate: step 4/9.</text>
</comment>
<keyword evidence="12" id="KW-0963">Cytoplasm</keyword>
<dbReference type="InterPro" id="IPR013785">
    <property type="entry name" value="Aldolase_TIM"/>
</dbReference>
<keyword evidence="6 11" id="KW-0028">Amino-acid biosynthesis</keyword>
<dbReference type="Proteomes" id="UP000726737">
    <property type="component" value="Unassembled WGS sequence"/>
</dbReference>
<accession>A0A9P6U299</accession>
<dbReference type="PANTHER" id="PTHR43090">
    <property type="entry name" value="1-(5-PHOSPHORIBOSYL)-5-[(5-PHOSPHORIBOSYLAMINO)METHYLIDENEAMINO] IMIDAZOLE-4-CARBOXAMIDE ISOMERASE"/>
    <property type="match status" value="1"/>
</dbReference>
<comment type="similarity">
    <text evidence="3 11">Belongs to the HisA/HisF family.</text>
</comment>
<gene>
    <name evidence="13" type="primary">HIS6</name>
    <name evidence="13" type="ORF">BG011_004465</name>
</gene>
<dbReference type="FunFam" id="3.20.20.70:FF:000110">
    <property type="entry name" value="1-(5-phosphoribosyl)-5-[(5-phosphoribosylamino)methylideneamino] imidazole-4-carboxamide isomerase, chloroplastic"/>
    <property type="match status" value="1"/>
</dbReference>
<comment type="catalytic activity">
    <reaction evidence="1 12">
        <text>1-(5-phospho-beta-D-ribosyl)-5-[(5-phospho-beta-D-ribosylamino)methylideneamino]imidazole-4-carboxamide = 5-[(5-phospho-1-deoxy-D-ribulos-1-ylimino)methylamino]-1-(5-phospho-beta-D-ribosyl)imidazole-4-carboxamide</text>
        <dbReference type="Rhea" id="RHEA:15469"/>
        <dbReference type="ChEBI" id="CHEBI:58435"/>
        <dbReference type="ChEBI" id="CHEBI:58525"/>
        <dbReference type="EC" id="5.3.1.16"/>
    </reaction>
</comment>
<comment type="caution">
    <text evidence="13">The sequence shown here is derived from an EMBL/GenBank/DDBJ whole genome shotgun (WGS) entry which is preliminary data.</text>
</comment>
<evidence type="ECO:0000256" key="5">
    <source>
        <dbReference type="ARBA" id="ARBA00018464"/>
    </source>
</evidence>
<organism evidence="13 14">
    <name type="scientific">Mortierella polycephala</name>
    <dbReference type="NCBI Taxonomy" id="41804"/>
    <lineage>
        <taxon>Eukaryota</taxon>
        <taxon>Fungi</taxon>
        <taxon>Fungi incertae sedis</taxon>
        <taxon>Mucoromycota</taxon>
        <taxon>Mortierellomycotina</taxon>
        <taxon>Mortierellomycetes</taxon>
        <taxon>Mortierellales</taxon>
        <taxon>Mortierellaceae</taxon>
        <taxon>Mortierella</taxon>
    </lineage>
</organism>
<evidence type="ECO:0000256" key="4">
    <source>
        <dbReference type="ARBA" id="ARBA00012550"/>
    </source>
</evidence>
<dbReference type="Gene3D" id="3.20.20.70">
    <property type="entry name" value="Aldolase class I"/>
    <property type="match status" value="1"/>
</dbReference>
<dbReference type="SUPFAM" id="SSF51366">
    <property type="entry name" value="Ribulose-phoshate binding barrel"/>
    <property type="match status" value="1"/>
</dbReference>
<evidence type="ECO:0000256" key="9">
    <source>
        <dbReference type="ARBA" id="ARBA00030547"/>
    </source>
</evidence>
<sequence>MTSVSRTHFRPCIDLHSGQVKQIVGGSLNEKDESQLKTNFVSSEPPSYYAKLYKDHNLTGAHVIKLGPGNDEAAKECLRTWPDGLQLGGGITLDNAQSWIDAGAAKVIVTSYLFPQAKFSLERLQAISKAVGKERLVVDVSCRRRGSEWIVAMDKWQTMTDMKVSKESLDMLAEYCSEFLVHAADVEGLCKGIDADLVKALGEWTTIPTTYAGGANALSDLELVQRLSDGKVDLTYGSALDVFGGKTVKFAECVAWNTSKSGN</sequence>
<dbReference type="Pfam" id="PF00977">
    <property type="entry name" value="His_biosynth"/>
    <property type="match status" value="1"/>
</dbReference>
<dbReference type="InterPro" id="IPR011060">
    <property type="entry name" value="RibuloseP-bd_barrel"/>
</dbReference>
<keyword evidence="8 12" id="KW-0413">Isomerase</keyword>
<evidence type="ECO:0000256" key="11">
    <source>
        <dbReference type="RuleBase" id="RU003657"/>
    </source>
</evidence>
<evidence type="ECO:0000313" key="14">
    <source>
        <dbReference type="Proteomes" id="UP000726737"/>
    </source>
</evidence>
<evidence type="ECO:0000256" key="3">
    <source>
        <dbReference type="ARBA" id="ARBA00009667"/>
    </source>
</evidence>
<evidence type="ECO:0000256" key="10">
    <source>
        <dbReference type="ARBA" id="ARBA00031376"/>
    </source>
</evidence>
<evidence type="ECO:0000313" key="13">
    <source>
        <dbReference type="EMBL" id="KAG0256496.1"/>
    </source>
</evidence>
<keyword evidence="14" id="KW-1185">Reference proteome</keyword>
<dbReference type="OrthoDB" id="446074at2759"/>
<protein>
    <recommendedName>
        <fullName evidence="5 12">1-(5-phosphoribosyl)-5-[(5-phosphoribosylamino)methylideneamino] imidazole-4-carboxamide isomerase</fullName>
        <ecNumber evidence="4 12">5.3.1.16</ecNumber>
    </recommendedName>
    <alternativeName>
        <fullName evidence="10 12">5-proFAR isomerase</fullName>
    </alternativeName>
    <alternativeName>
        <fullName evidence="9 12">Phosphoribosylformimino-5-aminoimidazole carboxamide ribotide isomerase</fullName>
    </alternativeName>
</protein>
<keyword evidence="7 11" id="KW-0368">Histidine biosynthesis</keyword>
<evidence type="ECO:0000256" key="12">
    <source>
        <dbReference type="RuleBase" id="RU364022"/>
    </source>
</evidence>
<dbReference type="NCBIfam" id="TIGR02129">
    <property type="entry name" value="hisA_euk"/>
    <property type="match status" value="1"/>
</dbReference>
<dbReference type="GO" id="GO:0000105">
    <property type="term" value="P:L-histidine biosynthetic process"/>
    <property type="evidence" value="ECO:0007669"/>
    <property type="project" value="UniProtKB-KW"/>
</dbReference>
<dbReference type="EC" id="5.3.1.16" evidence="4 12"/>
<dbReference type="EMBL" id="JAAAJA010000295">
    <property type="protein sequence ID" value="KAG0256496.1"/>
    <property type="molecule type" value="Genomic_DNA"/>
</dbReference>
<evidence type="ECO:0000256" key="1">
    <source>
        <dbReference type="ARBA" id="ARBA00000901"/>
    </source>
</evidence>
<dbReference type="GO" id="GO:0000162">
    <property type="term" value="P:L-tryptophan biosynthetic process"/>
    <property type="evidence" value="ECO:0007669"/>
    <property type="project" value="TreeGrafter"/>
</dbReference>
<dbReference type="PANTHER" id="PTHR43090:SF2">
    <property type="entry name" value="1-(5-PHOSPHORIBOSYL)-5-[(5-PHOSPHORIBOSYLAMINO)METHYLIDENEAMINO] IMIDAZOLE-4-CARBOXAMIDE ISOMERASE"/>
    <property type="match status" value="1"/>
</dbReference>
<dbReference type="InterPro" id="IPR011858">
    <property type="entry name" value="His6/HISN3"/>
</dbReference>
<dbReference type="CDD" id="cd04723">
    <property type="entry name" value="HisA_HisF"/>
    <property type="match status" value="1"/>
</dbReference>
<comment type="subcellular location">
    <subcellularLocation>
        <location evidence="12">Cytoplasm</location>
    </subcellularLocation>
</comment>
<dbReference type="InterPro" id="IPR044524">
    <property type="entry name" value="Isoase_HisA-like"/>
</dbReference>
<dbReference type="InterPro" id="IPR006062">
    <property type="entry name" value="His_biosynth"/>
</dbReference>